<organism evidence="2 3">
    <name type="scientific">Pedococcus badiiscoriae</name>
    <dbReference type="NCBI Taxonomy" id="642776"/>
    <lineage>
        <taxon>Bacteria</taxon>
        <taxon>Bacillati</taxon>
        <taxon>Actinomycetota</taxon>
        <taxon>Actinomycetes</taxon>
        <taxon>Micrococcales</taxon>
        <taxon>Intrasporangiaceae</taxon>
        <taxon>Pedococcus</taxon>
    </lineage>
</organism>
<dbReference type="GO" id="GO:0016740">
    <property type="term" value="F:transferase activity"/>
    <property type="evidence" value="ECO:0007669"/>
    <property type="project" value="UniProtKB-KW"/>
</dbReference>
<dbReference type="SMART" id="SM00450">
    <property type="entry name" value="RHOD"/>
    <property type="match status" value="1"/>
</dbReference>
<dbReference type="EMBL" id="JACCAB010000001">
    <property type="protein sequence ID" value="NYG05785.1"/>
    <property type="molecule type" value="Genomic_DNA"/>
</dbReference>
<dbReference type="SUPFAM" id="SSF52821">
    <property type="entry name" value="Rhodanese/Cell cycle control phosphatase"/>
    <property type="match status" value="1"/>
</dbReference>
<accession>A0A852WHP4</accession>
<gene>
    <name evidence="2" type="ORF">BJ986_000272</name>
</gene>
<dbReference type="Proteomes" id="UP000573599">
    <property type="component" value="Unassembled WGS sequence"/>
</dbReference>
<comment type="caution">
    <text evidence="2">The sequence shown here is derived from an EMBL/GenBank/DDBJ whole genome shotgun (WGS) entry which is preliminary data.</text>
</comment>
<dbReference type="InterPro" id="IPR036873">
    <property type="entry name" value="Rhodanese-like_dom_sf"/>
</dbReference>
<dbReference type="PROSITE" id="PS50206">
    <property type="entry name" value="RHODANESE_3"/>
    <property type="match status" value="1"/>
</dbReference>
<dbReference type="PANTHER" id="PTHR43031:SF1">
    <property type="entry name" value="PYRIDINE NUCLEOTIDE-DISULPHIDE OXIDOREDUCTASE"/>
    <property type="match status" value="1"/>
</dbReference>
<keyword evidence="2" id="KW-0808">Transferase</keyword>
<evidence type="ECO:0000313" key="2">
    <source>
        <dbReference type="EMBL" id="NYG05785.1"/>
    </source>
</evidence>
<sequence length="157" mass="16178">MSTVSEASSVSEATEAAGASAGDGAGYAAVDRLLAAAREGVEPLDPHAALAAQRTGALLVDTRTAAQRARQGDLPGAIVIDRTVLEWRLDPTCEWRIPEADPDRVVVVVCRQGYSSSFAAAGLRALGLHRATDLAGGAEAWFAAGLPSLEGPADVRE</sequence>
<keyword evidence="3" id="KW-1185">Reference proteome</keyword>
<protein>
    <submittedName>
        <fullName evidence="2">Rhodanese-related sulfurtransferase</fullName>
    </submittedName>
</protein>
<dbReference type="InterPro" id="IPR001763">
    <property type="entry name" value="Rhodanese-like_dom"/>
</dbReference>
<name>A0A852WHP4_9MICO</name>
<dbReference type="InterPro" id="IPR050229">
    <property type="entry name" value="GlpE_sulfurtransferase"/>
</dbReference>
<dbReference type="AlphaFoldDB" id="A0A852WHP4"/>
<dbReference type="Pfam" id="PF00581">
    <property type="entry name" value="Rhodanese"/>
    <property type="match status" value="1"/>
</dbReference>
<feature type="domain" description="Rhodanese" evidence="1">
    <location>
        <begin position="53"/>
        <end position="150"/>
    </location>
</feature>
<dbReference type="Gene3D" id="3.40.250.10">
    <property type="entry name" value="Rhodanese-like domain"/>
    <property type="match status" value="1"/>
</dbReference>
<reference evidence="2 3" key="1">
    <citation type="submission" date="2020-07" db="EMBL/GenBank/DDBJ databases">
        <title>Sequencing the genomes of 1000 actinobacteria strains.</title>
        <authorList>
            <person name="Klenk H.-P."/>
        </authorList>
    </citation>
    <scope>NUCLEOTIDE SEQUENCE [LARGE SCALE GENOMIC DNA]</scope>
    <source>
        <strain evidence="2 3">DSM 23987</strain>
    </source>
</reference>
<evidence type="ECO:0000313" key="3">
    <source>
        <dbReference type="Proteomes" id="UP000573599"/>
    </source>
</evidence>
<proteinExistence type="predicted"/>
<evidence type="ECO:0000259" key="1">
    <source>
        <dbReference type="PROSITE" id="PS50206"/>
    </source>
</evidence>
<dbReference type="PANTHER" id="PTHR43031">
    <property type="entry name" value="FAD-DEPENDENT OXIDOREDUCTASE"/>
    <property type="match status" value="1"/>
</dbReference>
<dbReference type="RefSeq" id="WP_337794648.1">
    <property type="nucleotide sequence ID" value="NZ_JACCAB010000001.1"/>
</dbReference>